<feature type="transmembrane region" description="Helical" evidence="5">
    <location>
        <begin position="54"/>
        <end position="75"/>
    </location>
</feature>
<feature type="domain" description="VWFA" evidence="6">
    <location>
        <begin position="92"/>
        <end position="284"/>
    </location>
</feature>
<protein>
    <submittedName>
        <fullName evidence="7">Ca-activated chloride channel family protein</fullName>
    </submittedName>
</protein>
<dbReference type="InterPro" id="IPR050768">
    <property type="entry name" value="UPF0353/GerABKA_families"/>
</dbReference>
<gene>
    <name evidence="7" type="ORF">SAMN06265379_101735</name>
</gene>
<sequence>MNDITFLHPNYLYLALLVLPMVAWYVWKHKSAQASLQISSLKGFKKAPVSWKVYLRHLPIVLRSLAILFLVIVLARPQSSNSSHNVVTEGIDIMMAMDISSSMEALDFKPNRLEAAKEVAIQFMSARENDKIGIVIFAGQSFTQCPLTTDKKVLVNMMADITTHMVEDGTAIGLGLATAVSRIKDSDAKSKVIILLTDGVNNRGEVAPLTAAEIAKTFGVRVYTIGVGTQGVAQRPVQTPYGTRLVEEEVRIDEEMMKQISSITDGKYFRATDKSGLRKIYEEIDQLEKTKIEVKEYTKHSEEYMLWAILAAVCVLTEVFLKSTVLRNLP</sequence>
<evidence type="ECO:0000313" key="8">
    <source>
        <dbReference type="Proteomes" id="UP000319040"/>
    </source>
</evidence>
<dbReference type="Pfam" id="PF07584">
    <property type="entry name" value="BatA"/>
    <property type="match status" value="1"/>
</dbReference>
<dbReference type="RefSeq" id="WP_221929346.1">
    <property type="nucleotide sequence ID" value="NZ_FXTB01000001.1"/>
</dbReference>
<proteinExistence type="predicted"/>
<dbReference type="SMART" id="SM00327">
    <property type="entry name" value="VWA"/>
    <property type="match status" value="1"/>
</dbReference>
<keyword evidence="8" id="KW-1185">Reference proteome</keyword>
<evidence type="ECO:0000256" key="1">
    <source>
        <dbReference type="ARBA" id="ARBA00022475"/>
    </source>
</evidence>
<name>A0A521B747_SACCC</name>
<dbReference type="Pfam" id="PF00092">
    <property type="entry name" value="VWA"/>
    <property type="match status" value="1"/>
</dbReference>
<reference evidence="7 8" key="1">
    <citation type="submission" date="2017-05" db="EMBL/GenBank/DDBJ databases">
        <authorList>
            <person name="Varghese N."/>
            <person name="Submissions S."/>
        </authorList>
    </citation>
    <scope>NUCLEOTIDE SEQUENCE [LARGE SCALE GENOMIC DNA]</scope>
    <source>
        <strain evidence="7 8">DSM 27040</strain>
    </source>
</reference>
<evidence type="ECO:0000313" key="7">
    <source>
        <dbReference type="EMBL" id="SMO42500.1"/>
    </source>
</evidence>
<dbReference type="AlphaFoldDB" id="A0A521B747"/>
<organism evidence="7 8">
    <name type="scientific">Saccharicrinis carchari</name>
    <dbReference type="NCBI Taxonomy" id="1168039"/>
    <lineage>
        <taxon>Bacteria</taxon>
        <taxon>Pseudomonadati</taxon>
        <taxon>Bacteroidota</taxon>
        <taxon>Bacteroidia</taxon>
        <taxon>Marinilabiliales</taxon>
        <taxon>Marinilabiliaceae</taxon>
        <taxon>Saccharicrinis</taxon>
    </lineage>
</organism>
<dbReference type="Gene3D" id="3.40.50.410">
    <property type="entry name" value="von Willebrand factor, type A domain"/>
    <property type="match status" value="1"/>
</dbReference>
<evidence type="ECO:0000256" key="4">
    <source>
        <dbReference type="ARBA" id="ARBA00023136"/>
    </source>
</evidence>
<dbReference type="InterPro" id="IPR002035">
    <property type="entry name" value="VWF_A"/>
</dbReference>
<dbReference type="InterPro" id="IPR024163">
    <property type="entry name" value="Aerotolerance_reg_N"/>
</dbReference>
<dbReference type="SUPFAM" id="SSF53300">
    <property type="entry name" value="vWA-like"/>
    <property type="match status" value="1"/>
</dbReference>
<dbReference type="PANTHER" id="PTHR22550">
    <property type="entry name" value="SPORE GERMINATION PROTEIN"/>
    <property type="match status" value="1"/>
</dbReference>
<dbReference type="InterPro" id="IPR036465">
    <property type="entry name" value="vWFA_dom_sf"/>
</dbReference>
<dbReference type="PANTHER" id="PTHR22550:SF5">
    <property type="entry name" value="LEUCINE ZIPPER PROTEIN 4"/>
    <property type="match status" value="1"/>
</dbReference>
<evidence type="ECO:0000256" key="3">
    <source>
        <dbReference type="ARBA" id="ARBA00022989"/>
    </source>
</evidence>
<dbReference type="Proteomes" id="UP000319040">
    <property type="component" value="Unassembled WGS sequence"/>
</dbReference>
<keyword evidence="2 5" id="KW-0812">Transmembrane</keyword>
<feature type="transmembrane region" description="Helical" evidence="5">
    <location>
        <begin position="304"/>
        <end position="321"/>
    </location>
</feature>
<feature type="transmembrane region" description="Helical" evidence="5">
    <location>
        <begin position="6"/>
        <end position="27"/>
    </location>
</feature>
<dbReference type="PROSITE" id="PS50234">
    <property type="entry name" value="VWFA"/>
    <property type="match status" value="1"/>
</dbReference>
<dbReference type="CDD" id="cd01467">
    <property type="entry name" value="vWA_BatA_type"/>
    <property type="match status" value="1"/>
</dbReference>
<evidence type="ECO:0000256" key="2">
    <source>
        <dbReference type="ARBA" id="ARBA00022692"/>
    </source>
</evidence>
<keyword evidence="1" id="KW-1003">Cell membrane</keyword>
<accession>A0A521B747</accession>
<evidence type="ECO:0000259" key="6">
    <source>
        <dbReference type="PROSITE" id="PS50234"/>
    </source>
</evidence>
<evidence type="ECO:0000256" key="5">
    <source>
        <dbReference type="SAM" id="Phobius"/>
    </source>
</evidence>
<keyword evidence="4 5" id="KW-0472">Membrane</keyword>
<keyword evidence="3 5" id="KW-1133">Transmembrane helix</keyword>
<dbReference type="InterPro" id="IPR033881">
    <property type="entry name" value="vWA_BatA_type"/>
</dbReference>
<dbReference type="EMBL" id="FXTB01000001">
    <property type="protein sequence ID" value="SMO42500.1"/>
    <property type="molecule type" value="Genomic_DNA"/>
</dbReference>